<feature type="coiled-coil region" evidence="1">
    <location>
        <begin position="13"/>
        <end position="40"/>
    </location>
</feature>
<evidence type="ECO:0000256" key="1">
    <source>
        <dbReference type="SAM" id="Coils"/>
    </source>
</evidence>
<dbReference type="OrthoDB" id="1987714at2"/>
<dbReference type="EMBL" id="RAYQ01000006">
    <property type="protein sequence ID" value="RKI92060.1"/>
    <property type="molecule type" value="Genomic_DNA"/>
</dbReference>
<evidence type="ECO:0000313" key="3">
    <source>
        <dbReference type="EMBL" id="RKI92060.1"/>
    </source>
</evidence>
<dbReference type="Proteomes" id="UP000280696">
    <property type="component" value="Unassembled WGS sequence"/>
</dbReference>
<accession>A0A3A9AKE5</accession>
<dbReference type="Pfam" id="PF19789">
    <property type="entry name" value="DUF6273"/>
    <property type="match status" value="1"/>
</dbReference>
<dbReference type="RefSeq" id="WP_120468671.1">
    <property type="nucleotide sequence ID" value="NZ_RAYQ01000006.1"/>
</dbReference>
<gene>
    <name evidence="3" type="ORF">D7V94_08305</name>
</gene>
<feature type="domain" description="DUF6273" evidence="2">
    <location>
        <begin position="81"/>
        <end position="235"/>
    </location>
</feature>
<name>A0A3A9AKE5_9FIRM</name>
<organism evidence="3 4">
    <name type="scientific">Parablautia intestinalis</name>
    <dbReference type="NCBI Taxonomy" id="2320100"/>
    <lineage>
        <taxon>Bacteria</taxon>
        <taxon>Bacillati</taxon>
        <taxon>Bacillota</taxon>
        <taxon>Clostridia</taxon>
        <taxon>Lachnospirales</taxon>
        <taxon>Lachnospiraceae</taxon>
        <taxon>Parablautia</taxon>
    </lineage>
</organism>
<evidence type="ECO:0000259" key="2">
    <source>
        <dbReference type="Pfam" id="PF19789"/>
    </source>
</evidence>
<dbReference type="InterPro" id="IPR046240">
    <property type="entry name" value="DUF6273"/>
</dbReference>
<proteinExistence type="predicted"/>
<keyword evidence="1" id="KW-0175">Coiled coil</keyword>
<reference evidence="3 4" key="1">
    <citation type="submission" date="2018-09" db="EMBL/GenBank/DDBJ databases">
        <title>Murine metabolic-syndrome-specific gut microbial biobank.</title>
        <authorList>
            <person name="Liu C."/>
        </authorList>
    </citation>
    <scope>NUCLEOTIDE SEQUENCE [LARGE SCALE GENOMIC DNA]</scope>
    <source>
        <strain evidence="3 4">0.1xD8-82</strain>
    </source>
</reference>
<dbReference type="AlphaFoldDB" id="A0A3A9AKE5"/>
<evidence type="ECO:0000313" key="4">
    <source>
        <dbReference type="Proteomes" id="UP000280696"/>
    </source>
</evidence>
<protein>
    <recommendedName>
        <fullName evidence="2">DUF6273 domain-containing protein</fullName>
    </recommendedName>
</protein>
<sequence length="236" mass="27334">MREQRKPWKNYRRQQAANSLRKYKEDKKRMEITRKRTEETNWGQVKELVAAGSLKVGDEISDNLLTGQKMVYVVADITEEEVKFVSKDLLAERVVWNENGRSTGGFKESDLCRYLNEEVWAILPEELKAVISERECLQIVEGKEERFMLKLWLPSEFEVFGDSWDSEVEEGQQFELFKDPRNRVKFDQDGERATWWLLSVCAGYSTIACSVGSNGIAYSYSCSNALLVPVCFSIKK</sequence>
<comment type="caution">
    <text evidence="3">The sequence shown here is derived from an EMBL/GenBank/DDBJ whole genome shotgun (WGS) entry which is preliminary data.</text>
</comment>
<keyword evidence="4" id="KW-1185">Reference proteome</keyword>